<dbReference type="EMBL" id="DS985245">
    <property type="protein sequence ID" value="EDV24768.1"/>
    <property type="molecule type" value="Genomic_DNA"/>
</dbReference>
<name>B3RWW8_TRIAD</name>
<protein>
    <recommendedName>
        <fullName evidence="1">Voltage-dependent calcium channel alpha-2/delta subunit conserved region domain-containing protein</fullName>
    </recommendedName>
</protein>
<proteinExistence type="predicted"/>
<dbReference type="InParanoid" id="B3RWW8"/>
<organism evidence="2 3">
    <name type="scientific">Trichoplax adhaerens</name>
    <name type="common">Trichoplax reptans</name>
    <dbReference type="NCBI Taxonomy" id="10228"/>
    <lineage>
        <taxon>Eukaryota</taxon>
        <taxon>Metazoa</taxon>
        <taxon>Placozoa</taxon>
        <taxon>Uniplacotomia</taxon>
        <taxon>Trichoplacea</taxon>
        <taxon>Trichoplacidae</taxon>
        <taxon>Trichoplax</taxon>
    </lineage>
</organism>
<dbReference type="RefSeq" id="XP_002112658.1">
    <property type="nucleotide sequence ID" value="XM_002112622.1"/>
</dbReference>
<feature type="domain" description="Voltage-dependent calcium channel alpha-2/delta subunit conserved region" evidence="1">
    <location>
        <begin position="127"/>
        <end position="196"/>
    </location>
</feature>
<dbReference type="Pfam" id="PF08473">
    <property type="entry name" value="VGCC_alpha2"/>
    <property type="match status" value="1"/>
</dbReference>
<gene>
    <name evidence="2" type="ORF">TRIADDRAFT_56911</name>
</gene>
<evidence type="ECO:0000313" key="3">
    <source>
        <dbReference type="Proteomes" id="UP000009022"/>
    </source>
</evidence>
<dbReference type="AlphaFoldDB" id="B3RWW8"/>
<reference evidence="2 3" key="1">
    <citation type="journal article" date="2008" name="Nature">
        <title>The Trichoplax genome and the nature of placozoans.</title>
        <authorList>
            <person name="Srivastava M."/>
            <person name="Begovic E."/>
            <person name="Chapman J."/>
            <person name="Putnam N.H."/>
            <person name="Hellsten U."/>
            <person name="Kawashima T."/>
            <person name="Kuo A."/>
            <person name="Mitros T."/>
            <person name="Salamov A."/>
            <person name="Carpenter M.L."/>
            <person name="Signorovitch A.Y."/>
            <person name="Moreno M.A."/>
            <person name="Kamm K."/>
            <person name="Grimwood J."/>
            <person name="Schmutz J."/>
            <person name="Shapiro H."/>
            <person name="Grigoriev I.V."/>
            <person name="Buss L.W."/>
            <person name="Schierwater B."/>
            <person name="Dellaporta S.L."/>
            <person name="Rokhsar D.S."/>
        </authorList>
    </citation>
    <scope>NUCLEOTIDE SEQUENCE [LARGE SCALE GENOMIC DNA]</scope>
    <source>
        <strain evidence="2 3">Grell-BS-1999</strain>
    </source>
</reference>
<dbReference type="KEGG" id="tad:TRIADDRAFT_56911"/>
<sequence>MEMTFRRFRSIITSVPLLNENPTLNCFNLTNKNKGMTCFILDENAFVLDTNLEIAEIGKSLAIVDNQLLESLIAHDVYTSVLTYLGSFLYGKADGAYIDIRPDNRSCMYIRQFILAGTHATSRIAGNITCNSDNSTRAFFISPINNTNLKLVIVEESKSELCNNNSVSVPTAEQIKNRTCTEDGNYRKGPEFCFKKITPSLLIVLKNGGYIMYVRRSNLQPNVKYKFV</sequence>
<evidence type="ECO:0000259" key="1">
    <source>
        <dbReference type="Pfam" id="PF08473"/>
    </source>
</evidence>
<dbReference type="InterPro" id="IPR013680">
    <property type="entry name" value="VDCC_a2/dsu"/>
</dbReference>
<dbReference type="CTD" id="6753871"/>
<dbReference type="Proteomes" id="UP000009022">
    <property type="component" value="Unassembled WGS sequence"/>
</dbReference>
<evidence type="ECO:0000313" key="2">
    <source>
        <dbReference type="EMBL" id="EDV24768.1"/>
    </source>
</evidence>
<dbReference type="HOGENOM" id="CLU_1216162_0_0_1"/>
<dbReference type="GeneID" id="6753871"/>
<accession>B3RWW8</accession>
<keyword evidence="3" id="KW-1185">Reference proteome</keyword>